<feature type="compositionally biased region" description="Low complexity" evidence="1">
    <location>
        <begin position="132"/>
        <end position="146"/>
    </location>
</feature>
<dbReference type="Proteomes" id="UP000386847">
    <property type="component" value="Chromosome"/>
</dbReference>
<organism evidence="3 4">
    <name type="scientific">Raineyella fluvialis</name>
    <dbReference type="NCBI Taxonomy" id="2662261"/>
    <lineage>
        <taxon>Bacteria</taxon>
        <taxon>Bacillati</taxon>
        <taxon>Actinomycetota</taxon>
        <taxon>Actinomycetes</taxon>
        <taxon>Propionibacteriales</taxon>
        <taxon>Propionibacteriaceae</taxon>
        <taxon>Raineyella</taxon>
    </lineage>
</organism>
<protein>
    <recommendedName>
        <fullName evidence="5">Outer membrane lipoprotein-sorting protein</fullName>
    </recommendedName>
</protein>
<proteinExistence type="predicted"/>
<dbReference type="SUPFAM" id="SSF89392">
    <property type="entry name" value="Prokaryotic lipoproteins and lipoprotein localization factors"/>
    <property type="match status" value="1"/>
</dbReference>
<evidence type="ECO:0000313" key="4">
    <source>
        <dbReference type="Proteomes" id="UP000386847"/>
    </source>
</evidence>
<keyword evidence="4" id="KW-1185">Reference proteome</keyword>
<evidence type="ECO:0000313" key="3">
    <source>
        <dbReference type="EMBL" id="QGF22959.1"/>
    </source>
</evidence>
<keyword evidence="2" id="KW-0732">Signal</keyword>
<dbReference type="Gene3D" id="2.50.20.10">
    <property type="entry name" value="Lipoprotein localisation LolA/LolB/LppX"/>
    <property type="match status" value="1"/>
</dbReference>
<dbReference type="PANTHER" id="PTHR37507">
    <property type="entry name" value="SPORULATION PROTEIN YDCC"/>
    <property type="match status" value="1"/>
</dbReference>
<dbReference type="RefSeq" id="WP_153571486.1">
    <property type="nucleotide sequence ID" value="NZ_CP045725.1"/>
</dbReference>
<feature type="region of interest" description="Disordered" evidence="1">
    <location>
        <begin position="251"/>
        <end position="277"/>
    </location>
</feature>
<reference evidence="3 4" key="1">
    <citation type="submission" date="2019-10" db="EMBL/GenBank/DDBJ databases">
        <title>Genomic analysis of Raineyella sp. CBA3103.</title>
        <authorList>
            <person name="Roh S.W."/>
        </authorList>
    </citation>
    <scope>NUCLEOTIDE SEQUENCE [LARGE SCALE GENOMIC DNA]</scope>
    <source>
        <strain evidence="3 4">CBA3103</strain>
    </source>
</reference>
<feature type="region of interest" description="Disordered" evidence="1">
    <location>
        <begin position="129"/>
        <end position="154"/>
    </location>
</feature>
<accession>A0A5Q2F802</accession>
<gene>
    <name evidence="3" type="ORF">Rai3103_03955</name>
</gene>
<dbReference type="EMBL" id="CP045725">
    <property type="protein sequence ID" value="QGF22959.1"/>
    <property type="molecule type" value="Genomic_DNA"/>
</dbReference>
<evidence type="ECO:0008006" key="5">
    <source>
        <dbReference type="Google" id="ProtNLM"/>
    </source>
</evidence>
<name>A0A5Q2F802_9ACTN</name>
<feature type="signal peptide" evidence="2">
    <location>
        <begin position="1"/>
        <end position="24"/>
    </location>
</feature>
<sequence>MTAKVRRWTAAAVGVALLGGGVVAATSAQASPDLPARSAEQLLVDIQSPTTRTFSGTVQTTTDLGLPTLPTTQTGDTSGLTGLLTGTHTLRVWNDGDTRSRVSVIGNNAETSVIRSGADVWTYASADRSATHTRLTTPTTPQHPQPSGAATTPEQAAQQVLAAVGPSTSVTTRGASRVAGRPAYDLVFTPAAGEKTLVRSAQVAIDAETHLVLQVTVDAVDAKDHAVQIGFTSLTYATPDAKLFTFSAPSGTTVKEQPAPEASKQGQGGTSAEKPKVVGDGWDTVLVEKVGTLPADTSAQGQQAKQLLESLPRVSGSWGSGRLLQGTLFSAVLTDDGRLAVGAVPADQLFSALG</sequence>
<dbReference type="AlphaFoldDB" id="A0A5Q2F802"/>
<dbReference type="PANTHER" id="PTHR37507:SF2">
    <property type="entry name" value="SPORULATION PROTEIN YDCC"/>
    <property type="match status" value="1"/>
</dbReference>
<evidence type="ECO:0000256" key="2">
    <source>
        <dbReference type="SAM" id="SignalP"/>
    </source>
</evidence>
<evidence type="ECO:0000256" key="1">
    <source>
        <dbReference type="SAM" id="MobiDB-lite"/>
    </source>
</evidence>
<feature type="region of interest" description="Disordered" evidence="1">
    <location>
        <begin position="61"/>
        <end position="80"/>
    </location>
</feature>
<dbReference type="InterPro" id="IPR029046">
    <property type="entry name" value="LolA/LolB/LppX"/>
</dbReference>
<dbReference type="InterPro" id="IPR052944">
    <property type="entry name" value="Sporulation_related"/>
</dbReference>
<feature type="chain" id="PRO_5039390252" description="Outer membrane lipoprotein-sorting protein" evidence="2">
    <location>
        <begin position="25"/>
        <end position="354"/>
    </location>
</feature>
<dbReference type="KEGG" id="rain:Rai3103_03955"/>